<keyword evidence="10" id="KW-0496">Mitochondrion</keyword>
<dbReference type="SUPFAM" id="SSF54236">
    <property type="entry name" value="Ubiquitin-like"/>
    <property type="match status" value="1"/>
</dbReference>
<dbReference type="SMART" id="SM00213">
    <property type="entry name" value="UBQ"/>
    <property type="match status" value="1"/>
</dbReference>
<keyword evidence="10" id="KW-0233">DNA recombination</keyword>
<dbReference type="InterPro" id="IPR048293">
    <property type="entry name" value="PIF1_RRM3_pfh1"/>
</dbReference>
<dbReference type="EC" id="5.6.2.3" evidence="10"/>
<dbReference type="CDD" id="cd18037">
    <property type="entry name" value="DEXSc_Pif1_like"/>
    <property type="match status" value="1"/>
</dbReference>
<comment type="cofactor">
    <cofactor evidence="10">
        <name>Mg(2+)</name>
        <dbReference type="ChEBI" id="CHEBI:18420"/>
    </cofactor>
</comment>
<name>A0ABQ8ESF1_9FUNG</name>
<organism evidence="13 14">
    <name type="scientific">Batrachochytrium salamandrivorans</name>
    <dbReference type="NCBI Taxonomy" id="1357716"/>
    <lineage>
        <taxon>Eukaryota</taxon>
        <taxon>Fungi</taxon>
        <taxon>Fungi incertae sedis</taxon>
        <taxon>Chytridiomycota</taxon>
        <taxon>Chytridiomycota incertae sedis</taxon>
        <taxon>Chytridiomycetes</taxon>
        <taxon>Rhizophydiales</taxon>
        <taxon>Rhizophydiales incertae sedis</taxon>
        <taxon>Batrachochytrium</taxon>
    </lineage>
</organism>
<dbReference type="InterPro" id="IPR010285">
    <property type="entry name" value="DNA_helicase_pif1-like_DEAD"/>
</dbReference>
<keyword evidence="9 10" id="KW-0539">Nucleus</keyword>
<feature type="compositionally biased region" description="Polar residues" evidence="11">
    <location>
        <begin position="170"/>
        <end position="184"/>
    </location>
</feature>
<comment type="subunit">
    <text evidence="10">Monomer.</text>
</comment>
<dbReference type="InterPro" id="IPR027417">
    <property type="entry name" value="P-loop_NTPase"/>
</dbReference>
<accession>A0ABQ8ESF1</accession>
<dbReference type="Proteomes" id="UP001648503">
    <property type="component" value="Unassembled WGS sequence"/>
</dbReference>
<evidence type="ECO:0000256" key="8">
    <source>
        <dbReference type="ARBA" id="ARBA00023235"/>
    </source>
</evidence>
<evidence type="ECO:0000313" key="13">
    <source>
        <dbReference type="EMBL" id="KAH6585888.1"/>
    </source>
</evidence>
<comment type="function">
    <text evidence="10">DNA-dependent ATPase and 5'-3' DNA helicase required for the maintenance of both mitochondrial and nuclear genome stability.</text>
</comment>
<keyword evidence="14" id="KW-1185">Reference proteome</keyword>
<comment type="subcellular location">
    <subcellularLocation>
        <location evidence="10">Nucleus</location>
    </subcellularLocation>
    <subcellularLocation>
        <location evidence="10">Mitochondrion</location>
    </subcellularLocation>
</comment>
<comment type="caution">
    <text evidence="13">The sequence shown here is derived from an EMBL/GenBank/DDBJ whole genome shotgun (WGS) entry which is preliminary data.</text>
</comment>
<keyword evidence="3 10" id="KW-0378">Hydrolase</keyword>
<dbReference type="EMBL" id="JAFCIX010000577">
    <property type="protein sequence ID" value="KAH6585888.1"/>
    <property type="molecule type" value="Genomic_DNA"/>
</dbReference>
<evidence type="ECO:0000313" key="14">
    <source>
        <dbReference type="Proteomes" id="UP001648503"/>
    </source>
</evidence>
<sequence length="778" mass="84626">MPAQQQEEFAISFVRQLSQRSATLGSSVPASTHIPPASRPKLIVIPQQKVLDITASHQVQIVVKELKSGNPPLELTLSRLDPINELRRLVALSSSVPVSAQRLVLAGKALVSTKTLLDYGVKKQVTVHLARKPGTEGAAVKQASTLIIPPAESPSEVPSSLKNPDALTGEATQESLSNAEEQQSDTNHFWSSIKELLDSEFGSSALTEKPAVRIAALRSVGSKASLVRIGTPPAVVERSLLQGLSPAQPLAQVRSTSWYSPAPILPDRTVADSKSLSRTAPSVLRPAVVKRARHTQGSMSSVVPLGMSIRKLHSSTHLSPIILDPANGVTGSTLKGVSAPSKSHIVRPLTKTLSTEQSEVKKLTVNQGLSLFFTGNAGTGKSFLMQEIINALRIKFPHQEQVAVTASTGIAACNIGGCTLHSFAGIGLGNGKKEDLATHIIRNKKLRIRWERVKVLVIDEISMIDGHLFDKIEYIARTVRGNNLPFGGVQLVISGDFLQLPPVNQTPFFCFEAQTWTQAVPYTIMLNKVFRQKDPKFVSILNQLRLNTLTPSSIEVLQGLSREPKYDDGVEPTILFSTRLEVQQVNTAKLEALKTEQSIFKATFSSDDPSMVKRLLNSTIALPIVSLKVGAQVMLIKNIVNSYVNGSTGVIESFDPATGYPNVRFTSKNGLDPATMICSAEWRIEGPDGAILGSMYQIPLLLSYAMSIHKSQGQTLERVKVDMSRIFESGQAYVALSRATSLERLQVLNFRPEHAMVNSKVAQFQKLLERSHDEATRQ</sequence>
<feature type="region of interest" description="Disordered" evidence="11">
    <location>
        <begin position="149"/>
        <end position="184"/>
    </location>
</feature>
<gene>
    <name evidence="10" type="primary">PIF1</name>
    <name evidence="13" type="ORF">BASA50_000834</name>
</gene>
<feature type="DNA-binding region" evidence="10">
    <location>
        <begin position="731"/>
        <end position="750"/>
    </location>
</feature>
<evidence type="ECO:0000256" key="5">
    <source>
        <dbReference type="ARBA" id="ARBA00022840"/>
    </source>
</evidence>
<dbReference type="PANTHER" id="PTHR47642:SF5">
    <property type="entry name" value="ATP-DEPENDENT DNA HELICASE"/>
    <property type="match status" value="1"/>
</dbReference>
<reference evidence="13 14" key="1">
    <citation type="submission" date="2021-02" db="EMBL/GenBank/DDBJ databases">
        <title>Variation within the Batrachochytrium salamandrivorans European outbreak.</title>
        <authorList>
            <person name="Kelly M."/>
            <person name="Pasmans F."/>
            <person name="Shea T.P."/>
            <person name="Munoz J.F."/>
            <person name="Carranza S."/>
            <person name="Cuomo C.A."/>
            <person name="Martel A."/>
        </authorList>
    </citation>
    <scope>NUCLEOTIDE SEQUENCE [LARGE SCALE GENOMIC DNA]</scope>
    <source>
        <strain evidence="13 14">AMFP18/2</strain>
    </source>
</reference>
<dbReference type="Gene3D" id="3.40.50.300">
    <property type="entry name" value="P-loop containing nucleotide triphosphate hydrolases"/>
    <property type="match status" value="2"/>
</dbReference>
<keyword evidence="1 10" id="KW-0547">Nucleotide-binding</keyword>
<dbReference type="Pfam" id="PF00240">
    <property type="entry name" value="ubiquitin"/>
    <property type="match status" value="1"/>
</dbReference>
<dbReference type="Gene3D" id="3.10.20.90">
    <property type="entry name" value="Phosphatidylinositol 3-kinase Catalytic Subunit, Chain A, domain 1"/>
    <property type="match status" value="1"/>
</dbReference>
<dbReference type="InterPro" id="IPR051055">
    <property type="entry name" value="PIF1_helicase"/>
</dbReference>
<evidence type="ECO:0000256" key="6">
    <source>
        <dbReference type="ARBA" id="ARBA00023125"/>
    </source>
</evidence>
<keyword evidence="8 10" id="KW-0413">Isomerase</keyword>
<proteinExistence type="inferred from homology"/>
<dbReference type="SUPFAM" id="SSF52540">
    <property type="entry name" value="P-loop containing nucleoside triphosphate hydrolases"/>
    <property type="match status" value="2"/>
</dbReference>
<protein>
    <recommendedName>
        <fullName evidence="10">ATP-dependent DNA helicase PIF1</fullName>
        <ecNumber evidence="10">5.6.2.3</ecNumber>
    </recommendedName>
    <alternativeName>
        <fullName evidence="10">DNA 5'-3' helicase PIF1</fullName>
    </alternativeName>
    <alternativeName>
        <fullName evidence="10">DNA repair and recombination helicase PIF1</fullName>
    </alternativeName>
</protein>
<evidence type="ECO:0000256" key="11">
    <source>
        <dbReference type="SAM" id="MobiDB-lite"/>
    </source>
</evidence>
<feature type="compositionally biased region" description="Low complexity" evidence="11">
    <location>
        <begin position="149"/>
        <end position="160"/>
    </location>
</feature>
<keyword evidence="2 10" id="KW-0227">DNA damage</keyword>
<dbReference type="PROSITE" id="PS50053">
    <property type="entry name" value="UBIQUITIN_2"/>
    <property type="match status" value="1"/>
</dbReference>
<dbReference type="PANTHER" id="PTHR47642">
    <property type="entry name" value="ATP-DEPENDENT DNA HELICASE"/>
    <property type="match status" value="1"/>
</dbReference>
<evidence type="ECO:0000256" key="3">
    <source>
        <dbReference type="ARBA" id="ARBA00022801"/>
    </source>
</evidence>
<feature type="binding site" evidence="10">
    <location>
        <begin position="375"/>
        <end position="382"/>
    </location>
    <ligand>
        <name>ATP</name>
        <dbReference type="ChEBI" id="CHEBI:30616"/>
    </ligand>
</feature>
<evidence type="ECO:0000256" key="7">
    <source>
        <dbReference type="ARBA" id="ARBA00023204"/>
    </source>
</evidence>
<keyword evidence="5 10" id="KW-0067">ATP-binding</keyword>
<dbReference type="HAMAP" id="MF_03176">
    <property type="entry name" value="PIF1"/>
    <property type="match status" value="1"/>
</dbReference>
<dbReference type="InterPro" id="IPR029071">
    <property type="entry name" value="Ubiquitin-like_domsf"/>
</dbReference>
<comment type="catalytic activity">
    <reaction evidence="10">
        <text>ATP + H2O = ADP + phosphate + H(+)</text>
        <dbReference type="Rhea" id="RHEA:13065"/>
        <dbReference type="ChEBI" id="CHEBI:15377"/>
        <dbReference type="ChEBI" id="CHEBI:15378"/>
        <dbReference type="ChEBI" id="CHEBI:30616"/>
        <dbReference type="ChEBI" id="CHEBI:43474"/>
        <dbReference type="ChEBI" id="CHEBI:456216"/>
        <dbReference type="EC" id="5.6.2.3"/>
    </reaction>
</comment>
<comment type="similarity">
    <text evidence="10">Belongs to the helicase family. PIF1 subfamily.</text>
</comment>
<evidence type="ECO:0000256" key="4">
    <source>
        <dbReference type="ARBA" id="ARBA00022806"/>
    </source>
</evidence>
<keyword evidence="6 10" id="KW-0238">DNA-binding</keyword>
<feature type="domain" description="Ubiquitin-like" evidence="12">
    <location>
        <begin position="59"/>
        <end position="132"/>
    </location>
</feature>
<dbReference type="Pfam" id="PF05970">
    <property type="entry name" value="PIF1"/>
    <property type="match status" value="1"/>
</dbReference>
<dbReference type="InterPro" id="IPR000626">
    <property type="entry name" value="Ubiquitin-like_dom"/>
</dbReference>
<evidence type="ECO:0000256" key="1">
    <source>
        <dbReference type="ARBA" id="ARBA00022741"/>
    </source>
</evidence>
<evidence type="ECO:0000256" key="9">
    <source>
        <dbReference type="ARBA" id="ARBA00023242"/>
    </source>
</evidence>
<keyword evidence="4 10" id="KW-0347">Helicase</keyword>
<keyword evidence="7 10" id="KW-0234">DNA repair</keyword>
<evidence type="ECO:0000259" key="12">
    <source>
        <dbReference type="PROSITE" id="PS50053"/>
    </source>
</evidence>
<dbReference type="CDD" id="cd18809">
    <property type="entry name" value="SF1_C_RecD"/>
    <property type="match status" value="1"/>
</dbReference>
<evidence type="ECO:0000256" key="10">
    <source>
        <dbReference type="HAMAP-Rule" id="MF_03176"/>
    </source>
</evidence>
<evidence type="ECO:0000256" key="2">
    <source>
        <dbReference type="ARBA" id="ARBA00022763"/>
    </source>
</evidence>